<evidence type="ECO:0000256" key="3">
    <source>
        <dbReference type="ARBA" id="ARBA00022777"/>
    </source>
</evidence>
<evidence type="ECO:0000313" key="5">
    <source>
        <dbReference type="EMBL" id="NDL68753.1"/>
    </source>
</evidence>
<dbReference type="Gene3D" id="2.20.150.10">
    <property type="entry name" value="putative 5-dehydro-2- deoxygluconokinase"/>
    <property type="match status" value="1"/>
</dbReference>
<evidence type="ECO:0000256" key="1">
    <source>
        <dbReference type="ARBA" id="ARBA00022679"/>
    </source>
</evidence>
<accession>A0A7X5HYC5</accession>
<dbReference type="AlphaFoldDB" id="A0A7X5HYC5"/>
<dbReference type="GO" id="GO:0016301">
    <property type="term" value="F:kinase activity"/>
    <property type="evidence" value="ECO:0007669"/>
    <property type="project" value="UniProtKB-KW"/>
</dbReference>
<evidence type="ECO:0000256" key="4">
    <source>
        <dbReference type="ARBA" id="ARBA00022840"/>
    </source>
</evidence>
<organism evidence="6 7">
    <name type="scientific">Anaerotalea alkaliphila</name>
    <dbReference type="NCBI Taxonomy" id="2662126"/>
    <lineage>
        <taxon>Bacteria</taxon>
        <taxon>Bacillati</taxon>
        <taxon>Bacillota</taxon>
        <taxon>Clostridia</taxon>
        <taxon>Eubacteriales</taxon>
        <taxon>Anaerotalea</taxon>
    </lineage>
</organism>
<dbReference type="InterPro" id="IPR023314">
    <property type="entry name" value="Myo_inos_IolC-like_sf"/>
</dbReference>
<dbReference type="Proteomes" id="UP000461585">
    <property type="component" value="Unassembled WGS sequence"/>
</dbReference>
<feature type="non-terminal residue" evidence="6">
    <location>
        <position position="42"/>
    </location>
</feature>
<dbReference type="GO" id="GO:0005524">
    <property type="term" value="F:ATP binding"/>
    <property type="evidence" value="ECO:0007669"/>
    <property type="project" value="UniProtKB-KW"/>
</dbReference>
<keyword evidence="7" id="KW-1185">Reference proteome</keyword>
<dbReference type="EMBL" id="JAAEEH010000058">
    <property type="protein sequence ID" value="NDL68753.1"/>
    <property type="molecule type" value="Genomic_DNA"/>
</dbReference>
<reference evidence="6 7" key="1">
    <citation type="submission" date="2020-01" db="EMBL/GenBank/DDBJ databases">
        <title>Anaeroalcalibacter tamaniensis gen. nov., sp. nov., moderately halophilic strictly anaerobic fermenter bacterium from mud volcano of Taman peninsula.</title>
        <authorList>
            <person name="Frolova A."/>
            <person name="Merkel A.Y."/>
            <person name="Slobodkin A.I."/>
        </authorList>
    </citation>
    <scope>NUCLEOTIDE SEQUENCE [LARGE SCALE GENOMIC DNA]</scope>
    <source>
        <strain evidence="6 7">F-3ap</strain>
    </source>
</reference>
<evidence type="ECO:0000313" key="7">
    <source>
        <dbReference type="Proteomes" id="UP000461585"/>
    </source>
</evidence>
<evidence type="ECO:0000256" key="2">
    <source>
        <dbReference type="ARBA" id="ARBA00022741"/>
    </source>
</evidence>
<gene>
    <name evidence="5" type="ORF">GXN74_13500</name>
    <name evidence="6" type="ORF">GXN74_13670</name>
</gene>
<name>A0A7X5HYC5_9FIRM</name>
<protein>
    <submittedName>
        <fullName evidence="6">5-dehydro-2-deoxygluconokinase</fullName>
    </submittedName>
</protein>
<sequence length="42" mass="4799">MNKLVFQEGRELDLVATGRLAIDLNTVEVNIPMEETTAFKKY</sequence>
<dbReference type="EMBL" id="JAAEEH010000060">
    <property type="protein sequence ID" value="NDL68786.1"/>
    <property type="molecule type" value="Genomic_DNA"/>
</dbReference>
<evidence type="ECO:0000313" key="6">
    <source>
        <dbReference type="EMBL" id="NDL68786.1"/>
    </source>
</evidence>
<keyword evidence="1" id="KW-0808">Transferase</keyword>
<comment type="caution">
    <text evidence="6">The sequence shown here is derived from an EMBL/GenBank/DDBJ whole genome shotgun (WGS) entry which is preliminary data.</text>
</comment>
<keyword evidence="4" id="KW-0067">ATP-binding</keyword>
<proteinExistence type="predicted"/>
<keyword evidence="3 6" id="KW-0418">Kinase</keyword>
<keyword evidence="2" id="KW-0547">Nucleotide-binding</keyword>